<proteinExistence type="predicted"/>
<protein>
    <recommendedName>
        <fullName evidence="7">Kinesin light chain</fullName>
    </recommendedName>
</protein>
<dbReference type="PANTHER" id="PTHR45641:SF19">
    <property type="entry name" value="NEPHROCYSTIN-3"/>
    <property type="match status" value="1"/>
</dbReference>
<dbReference type="Pfam" id="PF13374">
    <property type="entry name" value="TPR_10"/>
    <property type="match status" value="1"/>
</dbReference>
<accession>A0ABD3PQE9</accession>
<feature type="repeat" description="TPR" evidence="3">
    <location>
        <begin position="394"/>
        <end position="427"/>
    </location>
</feature>
<organism evidence="5 6">
    <name type="scientific">Cyclotella cryptica</name>
    <dbReference type="NCBI Taxonomy" id="29204"/>
    <lineage>
        <taxon>Eukaryota</taxon>
        <taxon>Sar</taxon>
        <taxon>Stramenopiles</taxon>
        <taxon>Ochrophyta</taxon>
        <taxon>Bacillariophyta</taxon>
        <taxon>Coscinodiscophyceae</taxon>
        <taxon>Thalassiosirophycidae</taxon>
        <taxon>Stephanodiscales</taxon>
        <taxon>Stephanodiscaceae</taxon>
        <taxon>Cyclotella</taxon>
    </lineage>
</organism>
<dbReference type="SMART" id="SM00028">
    <property type="entry name" value="TPR"/>
    <property type="match status" value="7"/>
</dbReference>
<dbReference type="Gene3D" id="1.25.40.10">
    <property type="entry name" value="Tetratricopeptide repeat domain"/>
    <property type="match status" value="2"/>
</dbReference>
<feature type="compositionally biased region" description="Polar residues" evidence="4">
    <location>
        <begin position="40"/>
        <end position="53"/>
    </location>
</feature>
<evidence type="ECO:0008006" key="7">
    <source>
        <dbReference type="Google" id="ProtNLM"/>
    </source>
</evidence>
<feature type="region of interest" description="Disordered" evidence="4">
    <location>
        <begin position="160"/>
        <end position="180"/>
    </location>
</feature>
<dbReference type="InterPro" id="IPR011990">
    <property type="entry name" value="TPR-like_helical_dom_sf"/>
</dbReference>
<dbReference type="InterPro" id="IPR019734">
    <property type="entry name" value="TPR_rpt"/>
</dbReference>
<evidence type="ECO:0000256" key="4">
    <source>
        <dbReference type="SAM" id="MobiDB-lite"/>
    </source>
</evidence>
<feature type="region of interest" description="Disordered" evidence="4">
    <location>
        <begin position="112"/>
        <end position="139"/>
    </location>
</feature>
<name>A0ABD3PQE9_9STRA</name>
<sequence>MHSAQFVTPPREHREAPGKMKMKSHVRRSSRSPCTTSSTVLTWQSSPNNNNEYPVTPTRLDLSNCYIGRDDEHDESSVTCFGEWFLRKLFSPSAFSKTDVFSFINNDPFHPKDSQESFKVSRNSNTEDADHLQSTQKPNEITPTRLELAWHAHDSDIHDGHSCLSTSPQPASDSGFASEQKEDVEMVQLQTLLSMASRHEDDCSLNDAIVCLEKYLYQLHCLLPQTNTVFECRKAAALHKLGCLQWKCGRYHLSLFALIEAIALYDRLIEGLSSGNTPDVFTNMILASSHTLISKGRLHLSRGEGAAAMQCYHECVRRLSSIQSSSDKSEAPRIFSQACLGAGRVLLAQGKMKSSLKRFKRALKVQLGYQGTETPEEISALSFDAALVPLLDIAETLSHLGNLYETKNSLDQAMQCYMKSFQIYSTALGPNHVDTGEASFKLGRIHHRLDCSSEAKQAYRRAHQIFVNTFGENHRNSQAALLNLGMLYASRGRHKQALIMYHRVLQAQKTTFGVDTHPDLALTLHCIATSNEAIFKLEKAVQYYEEELRILEKTLHPYHLDIAKLLHHMAKVTMNAVDSKGNYIMLNESIRWLEKATEVYRHHNESNAFHNELRCLYASLRELRKRVV</sequence>
<feature type="region of interest" description="Disordered" evidence="4">
    <location>
        <begin position="1"/>
        <end position="55"/>
    </location>
</feature>
<dbReference type="PROSITE" id="PS50005">
    <property type="entry name" value="TPR"/>
    <property type="match status" value="2"/>
</dbReference>
<feature type="compositionally biased region" description="Basic residues" evidence="4">
    <location>
        <begin position="20"/>
        <end position="30"/>
    </location>
</feature>
<evidence type="ECO:0000256" key="1">
    <source>
        <dbReference type="ARBA" id="ARBA00022737"/>
    </source>
</evidence>
<keyword evidence="1" id="KW-0677">Repeat</keyword>
<feature type="repeat" description="TPR" evidence="3">
    <location>
        <begin position="478"/>
        <end position="511"/>
    </location>
</feature>
<feature type="compositionally biased region" description="Polar residues" evidence="4">
    <location>
        <begin position="117"/>
        <end position="139"/>
    </location>
</feature>
<dbReference type="Pfam" id="PF13424">
    <property type="entry name" value="TPR_12"/>
    <property type="match status" value="1"/>
</dbReference>
<dbReference type="Proteomes" id="UP001516023">
    <property type="component" value="Unassembled WGS sequence"/>
</dbReference>
<reference evidence="5 6" key="1">
    <citation type="journal article" date="2020" name="G3 (Bethesda)">
        <title>Improved Reference Genome for Cyclotella cryptica CCMP332, a Model for Cell Wall Morphogenesis, Salinity Adaptation, and Lipid Production in Diatoms (Bacillariophyta).</title>
        <authorList>
            <person name="Roberts W.R."/>
            <person name="Downey K.M."/>
            <person name="Ruck E.C."/>
            <person name="Traller J.C."/>
            <person name="Alverson A.J."/>
        </authorList>
    </citation>
    <scope>NUCLEOTIDE SEQUENCE [LARGE SCALE GENOMIC DNA]</scope>
    <source>
        <strain evidence="5 6">CCMP332</strain>
    </source>
</reference>
<evidence type="ECO:0000313" key="5">
    <source>
        <dbReference type="EMBL" id="KAL3790344.1"/>
    </source>
</evidence>
<dbReference type="AlphaFoldDB" id="A0ABD3PQE9"/>
<dbReference type="EMBL" id="JABMIG020000129">
    <property type="protein sequence ID" value="KAL3790344.1"/>
    <property type="molecule type" value="Genomic_DNA"/>
</dbReference>
<evidence type="ECO:0000256" key="3">
    <source>
        <dbReference type="PROSITE-ProRule" id="PRU00339"/>
    </source>
</evidence>
<dbReference type="SUPFAM" id="SSF48452">
    <property type="entry name" value="TPR-like"/>
    <property type="match status" value="2"/>
</dbReference>
<keyword evidence="2 3" id="KW-0802">TPR repeat</keyword>
<comment type="caution">
    <text evidence="5">The sequence shown here is derived from an EMBL/GenBank/DDBJ whole genome shotgun (WGS) entry which is preliminary data.</text>
</comment>
<keyword evidence="6" id="KW-1185">Reference proteome</keyword>
<dbReference type="PANTHER" id="PTHR45641">
    <property type="entry name" value="TETRATRICOPEPTIDE REPEAT PROTEIN (AFU_ORTHOLOGUE AFUA_6G03870)"/>
    <property type="match status" value="1"/>
</dbReference>
<evidence type="ECO:0000313" key="6">
    <source>
        <dbReference type="Proteomes" id="UP001516023"/>
    </source>
</evidence>
<feature type="compositionally biased region" description="Polar residues" evidence="4">
    <location>
        <begin position="163"/>
        <end position="177"/>
    </location>
</feature>
<evidence type="ECO:0000256" key="2">
    <source>
        <dbReference type="ARBA" id="ARBA00022803"/>
    </source>
</evidence>
<gene>
    <name evidence="5" type="ORF">HJC23_002730</name>
</gene>